<dbReference type="GO" id="GO:0019843">
    <property type="term" value="F:rRNA binding"/>
    <property type="evidence" value="ECO:0007669"/>
    <property type="project" value="TreeGrafter"/>
</dbReference>
<dbReference type="Gene3D" id="3.30.300.20">
    <property type="match status" value="1"/>
</dbReference>
<dbReference type="Gene3D" id="3.40.50.300">
    <property type="entry name" value="P-loop containing nucleotide triphosphate hydrolases"/>
    <property type="match status" value="2"/>
</dbReference>
<proteinExistence type="predicted"/>
<dbReference type="InterPro" id="IPR027417">
    <property type="entry name" value="P-loop_NTPase"/>
</dbReference>
<evidence type="ECO:0000313" key="7">
    <source>
        <dbReference type="Proteomes" id="UP001255856"/>
    </source>
</evidence>
<dbReference type="InterPro" id="IPR006073">
    <property type="entry name" value="GTP-bd"/>
</dbReference>
<dbReference type="GO" id="GO:0005525">
    <property type="term" value="F:GTP binding"/>
    <property type="evidence" value="ECO:0007669"/>
    <property type="project" value="UniProtKB-KW"/>
</dbReference>
<evidence type="ECO:0000256" key="3">
    <source>
        <dbReference type="ARBA" id="ARBA00023134"/>
    </source>
</evidence>
<evidence type="ECO:0000256" key="4">
    <source>
        <dbReference type="PROSITE-ProRule" id="PRU00118"/>
    </source>
</evidence>
<dbReference type="Proteomes" id="UP001255856">
    <property type="component" value="Unassembled WGS sequence"/>
</dbReference>
<accession>A0AAD9IM32</accession>
<reference evidence="6" key="1">
    <citation type="submission" date="2021-01" db="EMBL/GenBank/DDBJ databases">
        <authorList>
            <person name="Eckstrom K.M.E."/>
        </authorList>
    </citation>
    <scope>NUCLEOTIDE SEQUENCE</scope>
    <source>
        <strain evidence="6">UVCC 0001</strain>
    </source>
</reference>
<dbReference type="EMBL" id="JASFZW010000004">
    <property type="protein sequence ID" value="KAK2078727.1"/>
    <property type="molecule type" value="Genomic_DNA"/>
</dbReference>
<sequence>MLARSIRLLCPRRVRAFSSAAAQVASPVDKSDGPPGPAAPLSDDQHRLLQVGIVGVPNAGKSTLTNALVGQKVRVKQLRGASHETRVMSAWGVASNCDLILFILDAHRQIQLPDPRVVRLVQNLSKEQLDLPPAVLVLNKCEMVPREQRPALLTLADSLRQDHPFEETFWISKGLPELRQYLLDKATPGQWTLDAGVATDRSEADMALEVVREKVFQRFHDELPYEITVMPVSFKVLKDGSLRAEMVLVVPSDGVKKIVVGKRGAAIKQVGTGARLELQKLWDAKVHLFLSVKVAKS</sequence>
<evidence type="ECO:0000256" key="1">
    <source>
        <dbReference type="ARBA" id="ARBA00022741"/>
    </source>
</evidence>
<keyword evidence="3" id="KW-0342">GTP-binding</keyword>
<gene>
    <name evidence="6" type="ORF">QBZ16_003567</name>
</gene>
<dbReference type="PANTHER" id="PTHR42698">
    <property type="entry name" value="GTPASE ERA"/>
    <property type="match status" value="1"/>
</dbReference>
<dbReference type="SUPFAM" id="SSF52540">
    <property type="entry name" value="P-loop containing nucleoside triphosphate hydrolases"/>
    <property type="match status" value="1"/>
</dbReference>
<dbReference type="InterPro" id="IPR005662">
    <property type="entry name" value="GTPase_Era-like"/>
</dbReference>
<dbReference type="PROSITE" id="PS50823">
    <property type="entry name" value="KH_TYPE_2"/>
    <property type="match status" value="1"/>
</dbReference>
<dbReference type="AlphaFoldDB" id="A0AAD9IM32"/>
<dbReference type="Pfam" id="PF01926">
    <property type="entry name" value="MMR_HSR1"/>
    <property type="match status" value="1"/>
</dbReference>
<dbReference type="InterPro" id="IPR004044">
    <property type="entry name" value="KH_dom_type_2"/>
</dbReference>
<dbReference type="PANTHER" id="PTHR42698:SF1">
    <property type="entry name" value="GTPASE ERA, MITOCHONDRIAL"/>
    <property type="match status" value="1"/>
</dbReference>
<evidence type="ECO:0000313" key="6">
    <source>
        <dbReference type="EMBL" id="KAK2078727.1"/>
    </source>
</evidence>
<dbReference type="GO" id="GO:0000028">
    <property type="term" value="P:ribosomal small subunit assembly"/>
    <property type="evidence" value="ECO:0007669"/>
    <property type="project" value="TreeGrafter"/>
</dbReference>
<keyword evidence="1" id="KW-0547">Nucleotide-binding</keyword>
<dbReference type="Pfam" id="PF07650">
    <property type="entry name" value="KH_2"/>
    <property type="match status" value="1"/>
</dbReference>
<feature type="domain" description="KH type-2" evidence="5">
    <location>
        <begin position="219"/>
        <end position="296"/>
    </location>
</feature>
<name>A0AAD9IM32_PROWI</name>
<protein>
    <recommendedName>
        <fullName evidence="5">KH type-2 domain-containing protein</fullName>
    </recommendedName>
</protein>
<organism evidence="6 7">
    <name type="scientific">Prototheca wickerhamii</name>
    <dbReference type="NCBI Taxonomy" id="3111"/>
    <lineage>
        <taxon>Eukaryota</taxon>
        <taxon>Viridiplantae</taxon>
        <taxon>Chlorophyta</taxon>
        <taxon>core chlorophytes</taxon>
        <taxon>Trebouxiophyceae</taxon>
        <taxon>Chlorellales</taxon>
        <taxon>Chlorellaceae</taxon>
        <taxon>Prototheca</taxon>
    </lineage>
</organism>
<keyword evidence="7" id="KW-1185">Reference proteome</keyword>
<dbReference type="GO" id="GO:0043024">
    <property type="term" value="F:ribosomal small subunit binding"/>
    <property type="evidence" value="ECO:0007669"/>
    <property type="project" value="TreeGrafter"/>
</dbReference>
<evidence type="ECO:0000259" key="5">
    <source>
        <dbReference type="PROSITE" id="PS50823"/>
    </source>
</evidence>
<dbReference type="InterPro" id="IPR009019">
    <property type="entry name" value="KH_sf_prok-type"/>
</dbReference>
<dbReference type="CDD" id="cd22534">
    <property type="entry name" value="KH-II_Era"/>
    <property type="match status" value="1"/>
</dbReference>
<dbReference type="InterPro" id="IPR015946">
    <property type="entry name" value="KH_dom-like_a/b"/>
</dbReference>
<keyword evidence="2 4" id="KW-0694">RNA-binding</keyword>
<comment type="caution">
    <text evidence="6">The sequence shown here is derived from an EMBL/GenBank/DDBJ whole genome shotgun (WGS) entry which is preliminary data.</text>
</comment>
<dbReference type="SUPFAM" id="SSF54814">
    <property type="entry name" value="Prokaryotic type KH domain (KH-domain type II)"/>
    <property type="match status" value="1"/>
</dbReference>
<evidence type="ECO:0000256" key="2">
    <source>
        <dbReference type="ARBA" id="ARBA00022884"/>
    </source>
</evidence>